<proteinExistence type="predicted"/>
<keyword evidence="3" id="KW-1185">Reference proteome</keyword>
<accession>A0A2T9JXB1</accession>
<sequence length="286" mass="31718">MKTVWRRLVGGLRGASAPSPVTDADWRPSAPGGEVVYAIGDVHGRADLLGSMVSAIWHDIDSHGIRKPVIVPLGDYIDRGPETRRVLQILLAIRDSGEVEFRPLMGNHEQIMLGFLSDDPMVGAKWVRFGGAETLRAYGVPPPSPSVQDPDIWRRTQAAFIKALPQRHLAFLEALEICHERGDYFFAHAGVRPGVRLADQDETDLLWIRAPFLQEAKELEKIVVHGHTPEEIPMFKDCRIGLDTGAYATGRLTAIRLEGTTRRILQARARPSGPPEIAWYEEGEVG</sequence>
<dbReference type="PANTHER" id="PTHR42850">
    <property type="entry name" value="METALLOPHOSPHOESTERASE"/>
    <property type="match status" value="1"/>
</dbReference>
<organism evidence="2 3">
    <name type="scientific">Caulobacter endophyticus</name>
    <dbReference type="NCBI Taxonomy" id="2172652"/>
    <lineage>
        <taxon>Bacteria</taxon>
        <taxon>Pseudomonadati</taxon>
        <taxon>Pseudomonadota</taxon>
        <taxon>Alphaproteobacteria</taxon>
        <taxon>Caulobacterales</taxon>
        <taxon>Caulobacteraceae</taxon>
        <taxon>Caulobacter</taxon>
    </lineage>
</organism>
<feature type="domain" description="Calcineurin-like phosphoesterase" evidence="1">
    <location>
        <begin position="36"/>
        <end position="231"/>
    </location>
</feature>
<dbReference type="Pfam" id="PF00149">
    <property type="entry name" value="Metallophos"/>
    <property type="match status" value="1"/>
</dbReference>
<evidence type="ECO:0000313" key="3">
    <source>
        <dbReference type="Proteomes" id="UP000245073"/>
    </source>
</evidence>
<dbReference type="GO" id="GO:0110154">
    <property type="term" value="P:RNA decapping"/>
    <property type="evidence" value="ECO:0007669"/>
    <property type="project" value="TreeGrafter"/>
</dbReference>
<protein>
    <submittedName>
        <fullName evidence="2">Serine/threonine protein phosphatase</fullName>
    </submittedName>
</protein>
<comment type="caution">
    <text evidence="2">The sequence shown here is derived from an EMBL/GenBank/DDBJ whole genome shotgun (WGS) entry which is preliminary data.</text>
</comment>
<dbReference type="InterPro" id="IPR050126">
    <property type="entry name" value="Ap4A_hydrolase"/>
</dbReference>
<dbReference type="EMBL" id="QDKQ01000048">
    <property type="protein sequence ID" value="PVM88355.1"/>
    <property type="molecule type" value="Genomic_DNA"/>
</dbReference>
<dbReference type="SUPFAM" id="SSF56300">
    <property type="entry name" value="Metallo-dependent phosphatases"/>
    <property type="match status" value="1"/>
</dbReference>
<dbReference type="GO" id="GO:0005737">
    <property type="term" value="C:cytoplasm"/>
    <property type="evidence" value="ECO:0007669"/>
    <property type="project" value="TreeGrafter"/>
</dbReference>
<evidence type="ECO:0000313" key="2">
    <source>
        <dbReference type="EMBL" id="PVM88355.1"/>
    </source>
</evidence>
<dbReference type="Gene3D" id="3.60.21.10">
    <property type="match status" value="1"/>
</dbReference>
<dbReference type="Proteomes" id="UP000245073">
    <property type="component" value="Unassembled WGS sequence"/>
</dbReference>
<reference evidence="2 3" key="1">
    <citation type="submission" date="2018-04" db="EMBL/GenBank/DDBJ databases">
        <title>The genome sequence of Caulobacter sp. 744.</title>
        <authorList>
            <person name="Gao J."/>
            <person name="Sun J."/>
        </authorList>
    </citation>
    <scope>NUCLEOTIDE SEQUENCE [LARGE SCALE GENOMIC DNA]</scope>
    <source>
        <strain evidence="2 3">774</strain>
    </source>
</reference>
<dbReference type="GO" id="GO:0016791">
    <property type="term" value="F:phosphatase activity"/>
    <property type="evidence" value="ECO:0007669"/>
    <property type="project" value="TreeGrafter"/>
</dbReference>
<dbReference type="OrthoDB" id="9807890at2"/>
<dbReference type="GO" id="GO:0008803">
    <property type="term" value="F:bis(5'-nucleosyl)-tetraphosphatase (symmetrical) activity"/>
    <property type="evidence" value="ECO:0007669"/>
    <property type="project" value="TreeGrafter"/>
</dbReference>
<dbReference type="InterPro" id="IPR004843">
    <property type="entry name" value="Calcineurin-like_PHP"/>
</dbReference>
<dbReference type="AlphaFoldDB" id="A0A2T9JXB1"/>
<gene>
    <name evidence="2" type="ORF">DDF67_13340</name>
</gene>
<dbReference type="PANTHER" id="PTHR42850:SF4">
    <property type="entry name" value="ZINC-DEPENDENT ENDOPOLYPHOSPHATASE"/>
    <property type="match status" value="1"/>
</dbReference>
<name>A0A2T9JXB1_9CAUL</name>
<evidence type="ECO:0000259" key="1">
    <source>
        <dbReference type="Pfam" id="PF00149"/>
    </source>
</evidence>
<dbReference type="InterPro" id="IPR029052">
    <property type="entry name" value="Metallo-depent_PP-like"/>
</dbReference>